<keyword evidence="4" id="KW-0131">Cell cycle</keyword>
<keyword evidence="7" id="KW-1185">Reference proteome</keyword>
<reference evidence="6" key="2">
    <citation type="submission" date="2019-07" db="EMBL/GenBank/DDBJ databases">
        <authorList>
            <person name="Seetharam A."/>
            <person name="Woodhouse M."/>
            <person name="Cannon E."/>
        </authorList>
    </citation>
    <scope>NUCLEOTIDE SEQUENCE [LARGE SCALE GENOMIC DNA]</scope>
    <source>
        <strain evidence="6">cv. B73</strain>
    </source>
</reference>
<evidence type="ECO:0000256" key="2">
    <source>
        <dbReference type="ARBA" id="ARBA00022776"/>
    </source>
</evidence>
<keyword evidence="1" id="KW-0132">Cell division</keyword>
<dbReference type="InterPro" id="IPR024977">
    <property type="entry name" value="Apc4-like_WD40_dom"/>
</dbReference>
<dbReference type="GO" id="GO:0031145">
    <property type="term" value="P:anaphase-promoting complex-dependent catabolic process"/>
    <property type="evidence" value="ECO:0007669"/>
    <property type="project" value="InterPro"/>
</dbReference>
<protein>
    <recommendedName>
        <fullName evidence="5">Anaphase-promoting complex subunit 4-like WD40 domain-containing protein</fullName>
    </recommendedName>
</protein>
<accession>A0A804R0J8</accession>
<dbReference type="EnsemblPlants" id="Zm00001eb374130_T002">
    <property type="protein sequence ID" value="Zm00001eb374130_P002"/>
    <property type="gene ID" value="Zm00001eb374130"/>
</dbReference>
<keyword evidence="3" id="KW-0833">Ubl conjugation pathway</keyword>
<dbReference type="AlphaFoldDB" id="A0A804R0J8"/>
<gene>
    <name evidence="6" type="primary">LOC103637954</name>
</gene>
<evidence type="ECO:0000256" key="3">
    <source>
        <dbReference type="ARBA" id="ARBA00022786"/>
    </source>
</evidence>
<proteinExistence type="predicted"/>
<dbReference type="Gene3D" id="2.130.10.10">
    <property type="entry name" value="YVTN repeat-like/Quinoprotein amine dehydrogenase"/>
    <property type="match status" value="1"/>
</dbReference>
<evidence type="ECO:0000313" key="7">
    <source>
        <dbReference type="Proteomes" id="UP000007305"/>
    </source>
</evidence>
<reference evidence="7" key="1">
    <citation type="journal article" date="2009" name="Science">
        <title>The B73 maize genome: complexity, diversity, and dynamics.</title>
        <authorList>
            <person name="Schnable P.S."/>
            <person name="Ware D."/>
            <person name="Fulton R.S."/>
            <person name="Stein J.C."/>
            <person name="Wei F."/>
            <person name="Pasternak S."/>
            <person name="Liang C."/>
            <person name="Zhang J."/>
            <person name="Fulton L."/>
            <person name="Graves T.A."/>
            <person name="Minx P."/>
            <person name="Reily A.D."/>
            <person name="Courtney L."/>
            <person name="Kruchowski S.S."/>
            <person name="Tomlinson C."/>
            <person name="Strong C."/>
            <person name="Delehaunty K."/>
            <person name="Fronick C."/>
            <person name="Courtney B."/>
            <person name="Rock S.M."/>
            <person name="Belter E."/>
            <person name="Du F."/>
            <person name="Kim K."/>
            <person name="Abbott R.M."/>
            <person name="Cotton M."/>
            <person name="Levy A."/>
            <person name="Marchetto P."/>
            <person name="Ochoa K."/>
            <person name="Jackson S.M."/>
            <person name="Gillam B."/>
            <person name="Chen W."/>
            <person name="Yan L."/>
            <person name="Higginbotham J."/>
            <person name="Cardenas M."/>
            <person name="Waligorski J."/>
            <person name="Applebaum E."/>
            <person name="Phelps L."/>
            <person name="Falcone J."/>
            <person name="Kanchi K."/>
            <person name="Thane T."/>
            <person name="Scimone A."/>
            <person name="Thane N."/>
            <person name="Henke J."/>
            <person name="Wang T."/>
            <person name="Ruppert J."/>
            <person name="Shah N."/>
            <person name="Rotter K."/>
            <person name="Hodges J."/>
            <person name="Ingenthron E."/>
            <person name="Cordes M."/>
            <person name="Kohlberg S."/>
            <person name="Sgro J."/>
            <person name="Delgado B."/>
            <person name="Mead K."/>
            <person name="Chinwalla A."/>
            <person name="Leonard S."/>
            <person name="Crouse K."/>
            <person name="Collura K."/>
            <person name="Kudrna D."/>
            <person name="Currie J."/>
            <person name="He R."/>
            <person name="Angelova A."/>
            <person name="Rajasekar S."/>
            <person name="Mueller T."/>
            <person name="Lomeli R."/>
            <person name="Scara G."/>
            <person name="Ko A."/>
            <person name="Delaney K."/>
            <person name="Wissotski M."/>
            <person name="Lopez G."/>
            <person name="Campos D."/>
            <person name="Braidotti M."/>
            <person name="Ashley E."/>
            <person name="Golser W."/>
            <person name="Kim H."/>
            <person name="Lee S."/>
            <person name="Lin J."/>
            <person name="Dujmic Z."/>
            <person name="Kim W."/>
            <person name="Talag J."/>
            <person name="Zuccolo A."/>
            <person name="Fan C."/>
            <person name="Sebastian A."/>
            <person name="Kramer M."/>
            <person name="Spiegel L."/>
            <person name="Nascimento L."/>
            <person name="Zutavern T."/>
            <person name="Miller B."/>
            <person name="Ambroise C."/>
            <person name="Muller S."/>
            <person name="Spooner W."/>
            <person name="Narechania A."/>
            <person name="Ren L."/>
            <person name="Wei S."/>
            <person name="Kumari S."/>
            <person name="Faga B."/>
            <person name="Levy M.J."/>
            <person name="McMahan L."/>
            <person name="Van Buren P."/>
            <person name="Vaughn M.W."/>
            <person name="Ying K."/>
            <person name="Yeh C.-T."/>
            <person name="Emrich S.J."/>
            <person name="Jia Y."/>
            <person name="Kalyanaraman A."/>
            <person name="Hsia A.-P."/>
            <person name="Barbazuk W.B."/>
            <person name="Baucom R.S."/>
            <person name="Brutnell T.P."/>
            <person name="Carpita N.C."/>
            <person name="Chaparro C."/>
            <person name="Chia J.-M."/>
            <person name="Deragon J.-M."/>
            <person name="Estill J.C."/>
            <person name="Fu Y."/>
            <person name="Jeddeloh J.A."/>
            <person name="Han Y."/>
            <person name="Lee H."/>
            <person name="Li P."/>
            <person name="Lisch D.R."/>
            <person name="Liu S."/>
            <person name="Liu Z."/>
            <person name="Nagel D.H."/>
            <person name="McCann M.C."/>
            <person name="SanMiguel P."/>
            <person name="Myers A.M."/>
            <person name="Nettleton D."/>
            <person name="Nguyen J."/>
            <person name="Penning B.W."/>
            <person name="Ponnala L."/>
            <person name="Schneider K.L."/>
            <person name="Schwartz D.C."/>
            <person name="Sharma A."/>
            <person name="Soderlund C."/>
            <person name="Springer N.M."/>
            <person name="Sun Q."/>
            <person name="Wang H."/>
            <person name="Waterman M."/>
            <person name="Westerman R."/>
            <person name="Wolfgruber T.K."/>
            <person name="Yang L."/>
            <person name="Yu Y."/>
            <person name="Zhang L."/>
            <person name="Zhou S."/>
            <person name="Zhu Q."/>
            <person name="Bennetzen J.L."/>
            <person name="Dawe R.K."/>
            <person name="Jiang J."/>
            <person name="Jiang N."/>
            <person name="Presting G.G."/>
            <person name="Wessler S.R."/>
            <person name="Aluru S."/>
            <person name="Martienssen R.A."/>
            <person name="Clifton S.W."/>
            <person name="McCombie W.R."/>
            <person name="Wing R.A."/>
            <person name="Wilson R.K."/>
        </authorList>
    </citation>
    <scope>NUCLEOTIDE SEQUENCE [LARGE SCALE GENOMIC DNA]</scope>
    <source>
        <strain evidence="7">cv. B73</strain>
    </source>
</reference>
<dbReference type="InterPro" id="IPR015943">
    <property type="entry name" value="WD40/YVTN_repeat-like_dom_sf"/>
</dbReference>
<dbReference type="PANTHER" id="PTHR13260">
    <property type="entry name" value="ANAPHASE PROMOTING COMPLEX SUBUNIT 4 APC4"/>
    <property type="match status" value="1"/>
</dbReference>
<dbReference type="OrthoDB" id="2110451at2759"/>
<name>A0A804R0J8_MAIZE</name>
<dbReference type="InterPro" id="IPR024789">
    <property type="entry name" value="APC4"/>
</dbReference>
<dbReference type="Proteomes" id="UP000007305">
    <property type="component" value="Chromosome 9"/>
</dbReference>
<dbReference type="GO" id="GO:0051301">
    <property type="term" value="P:cell division"/>
    <property type="evidence" value="ECO:0007669"/>
    <property type="project" value="UniProtKB-KW"/>
</dbReference>
<organism evidence="6 7">
    <name type="scientific">Zea mays</name>
    <name type="common">Maize</name>
    <dbReference type="NCBI Taxonomy" id="4577"/>
    <lineage>
        <taxon>Eukaryota</taxon>
        <taxon>Viridiplantae</taxon>
        <taxon>Streptophyta</taxon>
        <taxon>Embryophyta</taxon>
        <taxon>Tracheophyta</taxon>
        <taxon>Spermatophyta</taxon>
        <taxon>Magnoliopsida</taxon>
        <taxon>Liliopsida</taxon>
        <taxon>Poales</taxon>
        <taxon>Poaceae</taxon>
        <taxon>PACMAD clade</taxon>
        <taxon>Panicoideae</taxon>
        <taxon>Andropogonodae</taxon>
        <taxon>Andropogoneae</taxon>
        <taxon>Tripsacinae</taxon>
        <taxon>Zea</taxon>
    </lineage>
</organism>
<reference evidence="6" key="3">
    <citation type="submission" date="2021-05" db="UniProtKB">
        <authorList>
            <consortium name="EnsemblPlants"/>
        </authorList>
    </citation>
    <scope>IDENTIFICATION</scope>
    <source>
        <strain evidence="6">cv. B73</strain>
    </source>
</reference>
<dbReference type="GO" id="GO:0005680">
    <property type="term" value="C:anaphase-promoting complex"/>
    <property type="evidence" value="ECO:0007669"/>
    <property type="project" value="InterPro"/>
</dbReference>
<dbReference type="Gramene" id="Zm00001eb374130_T002">
    <property type="protein sequence ID" value="Zm00001eb374130_P002"/>
    <property type="gene ID" value="Zm00001eb374130"/>
</dbReference>
<evidence type="ECO:0000256" key="4">
    <source>
        <dbReference type="ARBA" id="ARBA00023306"/>
    </source>
</evidence>
<keyword evidence="2" id="KW-0498">Mitosis</keyword>
<dbReference type="Pfam" id="PF12894">
    <property type="entry name" value="ANAPC4_WD40"/>
    <property type="match status" value="1"/>
</dbReference>
<feature type="domain" description="Anaphase-promoting complex subunit 4-like WD40" evidence="5">
    <location>
        <begin position="25"/>
        <end position="76"/>
    </location>
</feature>
<dbReference type="InterPro" id="IPR036322">
    <property type="entry name" value="WD40_repeat_dom_sf"/>
</dbReference>
<evidence type="ECO:0000313" key="6">
    <source>
        <dbReference type="EnsemblPlants" id="Zm00001eb374130_P002"/>
    </source>
</evidence>
<dbReference type="PANTHER" id="PTHR13260:SF0">
    <property type="entry name" value="ANAPHASE-PROMOTING COMPLEX SUBUNIT 4"/>
    <property type="match status" value="1"/>
</dbReference>
<dbReference type="SUPFAM" id="SSF50978">
    <property type="entry name" value="WD40 repeat-like"/>
    <property type="match status" value="1"/>
</dbReference>
<evidence type="ECO:0000256" key="1">
    <source>
        <dbReference type="ARBA" id="ARBA00022618"/>
    </source>
</evidence>
<sequence>MATAAATPFQLQFDKPIPFQIKMAEWNPEKDLLAMVTDDSKVLLHRFNWQRLWTISLGKCITSICWSPDGKIIALGT</sequence>
<evidence type="ECO:0000259" key="5">
    <source>
        <dbReference type="Pfam" id="PF12894"/>
    </source>
</evidence>